<feature type="chain" id="PRO_5045896962" evidence="1">
    <location>
        <begin position="24"/>
        <end position="162"/>
    </location>
</feature>
<feature type="signal peptide" evidence="1">
    <location>
        <begin position="1"/>
        <end position="23"/>
    </location>
</feature>
<keyword evidence="1" id="KW-0732">Signal</keyword>
<evidence type="ECO:0000313" key="3">
    <source>
        <dbReference type="Proteomes" id="UP001059773"/>
    </source>
</evidence>
<dbReference type="RefSeq" id="WP_256707048.1">
    <property type="nucleotide sequence ID" value="NZ_CP101914.1"/>
</dbReference>
<dbReference type="Proteomes" id="UP001059773">
    <property type="component" value="Chromosome"/>
</dbReference>
<gene>
    <name evidence="2" type="ORF">NP439_16970</name>
</gene>
<protein>
    <submittedName>
        <fullName evidence="2">Uncharacterized protein</fullName>
    </submittedName>
</protein>
<sequence>MRVKMGLILFITFLLLVGCNSDASGKNTVPDDMSKEYYDDFVKSYELYEERAQEHNGSFVDDNGNEIDFDDLFIDEDLIRLGVESDNKIDRGEEPILNETELQLVNDIISLYWLKGNDESSIEFAMRDHFDSETPEEHAIKLEERVIDILELDKDSITAELQ</sequence>
<reference evidence="2" key="1">
    <citation type="submission" date="2022-07" db="EMBL/GenBank/DDBJ databases">
        <title>FELIX.</title>
        <authorList>
            <person name="Wan K.H."/>
            <person name="Park S."/>
            <person name="Lawrence Q."/>
            <person name="Eichenberger J.P."/>
            <person name="Booth B.W."/>
            <person name="Piaggio A.J."/>
            <person name="Chandler J.C."/>
            <person name="Franklin A.B."/>
            <person name="Celniker S.E."/>
        </authorList>
    </citation>
    <scope>NUCLEOTIDE SEQUENCE</scope>
    <source>
        <strain evidence="2">QA-1986 374</strain>
    </source>
</reference>
<keyword evidence="3" id="KW-1185">Reference proteome</keyword>
<dbReference type="PROSITE" id="PS51257">
    <property type="entry name" value="PROKAR_LIPOPROTEIN"/>
    <property type="match status" value="1"/>
</dbReference>
<accession>A0ABY5JN50</accession>
<name>A0ABY5JN50_9BACI</name>
<evidence type="ECO:0000313" key="2">
    <source>
        <dbReference type="EMBL" id="UUI01730.1"/>
    </source>
</evidence>
<evidence type="ECO:0000256" key="1">
    <source>
        <dbReference type="SAM" id="SignalP"/>
    </source>
</evidence>
<organism evidence="2 3">
    <name type="scientific">Oceanobacillus jeddahense</name>
    <dbReference type="NCBI Taxonomy" id="1462527"/>
    <lineage>
        <taxon>Bacteria</taxon>
        <taxon>Bacillati</taxon>
        <taxon>Bacillota</taxon>
        <taxon>Bacilli</taxon>
        <taxon>Bacillales</taxon>
        <taxon>Bacillaceae</taxon>
        <taxon>Oceanobacillus</taxon>
    </lineage>
</organism>
<proteinExistence type="predicted"/>
<dbReference type="EMBL" id="CP101914">
    <property type="protein sequence ID" value="UUI01730.1"/>
    <property type="molecule type" value="Genomic_DNA"/>
</dbReference>